<organism evidence="11 12">
    <name type="scientific">Pseudomonas nitroreducens</name>
    <dbReference type="NCBI Taxonomy" id="46680"/>
    <lineage>
        <taxon>Bacteria</taxon>
        <taxon>Pseudomonadati</taxon>
        <taxon>Pseudomonadota</taxon>
        <taxon>Gammaproteobacteria</taxon>
        <taxon>Pseudomonadales</taxon>
        <taxon>Pseudomonadaceae</taxon>
        <taxon>Pseudomonas</taxon>
    </lineage>
</organism>
<reference evidence="11 12" key="1">
    <citation type="submission" date="2020-08" db="EMBL/GenBank/DDBJ databases">
        <title>Functional genomics of gut bacteria from endangered species of beetles.</title>
        <authorList>
            <person name="Carlos-Shanley C."/>
        </authorList>
    </citation>
    <scope>NUCLEOTIDE SEQUENCE [LARGE SCALE GENOMIC DNA]</scope>
    <source>
        <strain evidence="11 12">S00179</strain>
    </source>
</reference>
<dbReference type="PANTHER" id="PTHR48069:SF3">
    <property type="entry name" value="DIHYDROFOLATE REDUCTASE"/>
    <property type="match status" value="1"/>
</dbReference>
<dbReference type="GO" id="GO:0004146">
    <property type="term" value="F:dihydrofolate reductase activity"/>
    <property type="evidence" value="ECO:0007669"/>
    <property type="project" value="UniProtKB-EC"/>
</dbReference>
<dbReference type="GO" id="GO:0046452">
    <property type="term" value="P:dihydrofolate metabolic process"/>
    <property type="evidence" value="ECO:0007669"/>
    <property type="project" value="TreeGrafter"/>
</dbReference>
<dbReference type="GO" id="GO:0046655">
    <property type="term" value="P:folic acid metabolic process"/>
    <property type="evidence" value="ECO:0007669"/>
    <property type="project" value="TreeGrafter"/>
</dbReference>
<dbReference type="Pfam" id="PF00186">
    <property type="entry name" value="DHFR_1"/>
    <property type="match status" value="1"/>
</dbReference>
<comment type="function">
    <text evidence="7 8">Key enzyme in folate metabolism. Catalyzes an essential reaction for de novo glycine and purine synthesis, and for DNA precursor synthesis.</text>
</comment>
<accession>A0A7W7P147</accession>
<dbReference type="AlphaFoldDB" id="A0A7W7P147"/>
<gene>
    <name evidence="11" type="ORF">HNP46_001802</name>
</gene>
<dbReference type="InterPro" id="IPR017925">
    <property type="entry name" value="DHFR_CS"/>
</dbReference>
<dbReference type="EMBL" id="JACHLI010000005">
    <property type="protein sequence ID" value="MBB4862957.1"/>
    <property type="molecule type" value="Genomic_DNA"/>
</dbReference>
<name>A0A7W7P147_PSENT</name>
<dbReference type="PANTHER" id="PTHR48069">
    <property type="entry name" value="DIHYDROFOLATE REDUCTASE"/>
    <property type="match status" value="1"/>
</dbReference>
<evidence type="ECO:0000256" key="5">
    <source>
        <dbReference type="ARBA" id="ARBA00022857"/>
    </source>
</evidence>
<dbReference type="SUPFAM" id="SSF53597">
    <property type="entry name" value="Dihydrofolate reductase-like"/>
    <property type="match status" value="1"/>
</dbReference>
<dbReference type="UniPathway" id="UPA00077">
    <property type="reaction ID" value="UER00158"/>
</dbReference>
<comment type="similarity">
    <text evidence="2 8 9">Belongs to the dihydrofolate reductase family.</text>
</comment>
<dbReference type="GO" id="GO:0070401">
    <property type="term" value="F:NADP+ binding"/>
    <property type="evidence" value="ECO:0007669"/>
    <property type="project" value="UniProtKB-ARBA"/>
</dbReference>
<feature type="domain" description="DHFR" evidence="10">
    <location>
        <begin position="13"/>
        <end position="176"/>
    </location>
</feature>
<evidence type="ECO:0000256" key="1">
    <source>
        <dbReference type="ARBA" id="ARBA00004903"/>
    </source>
</evidence>
<proteinExistence type="inferred from homology"/>
<dbReference type="InterPro" id="IPR012259">
    <property type="entry name" value="DHFR"/>
</dbReference>
<dbReference type="PRINTS" id="PR00070">
    <property type="entry name" value="DHFR"/>
</dbReference>
<dbReference type="GO" id="GO:0005829">
    <property type="term" value="C:cytosol"/>
    <property type="evidence" value="ECO:0007669"/>
    <property type="project" value="TreeGrafter"/>
</dbReference>
<sequence length="177" mass="19581">MFTTGVEMPQALPLAMIAALAENRVIGVDNRLPWHLPQDLKHFKAMTLGKPVIMGRKTWDSLGRPLPGRLNIVVTRQAGLTLEGAEVFTSLDAALERAAQWAEQEEAEELMLIGGAQLYGEALERANRLYLTRVGLSPTGDAHFPEVDEAHWHLASSIEHDAEGETPAYAFEVWERA</sequence>
<comment type="pathway">
    <text evidence="1 8">Cofactor biosynthesis; tetrahydrofolate biosynthesis; 5,6,7,8-tetrahydrofolate from 7,8-dihydrofolate: step 1/1.</text>
</comment>
<dbReference type="GO" id="GO:0046654">
    <property type="term" value="P:tetrahydrofolate biosynthetic process"/>
    <property type="evidence" value="ECO:0007669"/>
    <property type="project" value="UniProtKB-UniPathway"/>
</dbReference>
<dbReference type="Gene3D" id="3.40.430.10">
    <property type="entry name" value="Dihydrofolate Reductase, subunit A"/>
    <property type="match status" value="1"/>
</dbReference>
<evidence type="ECO:0000259" key="10">
    <source>
        <dbReference type="PROSITE" id="PS51330"/>
    </source>
</evidence>
<evidence type="ECO:0000256" key="6">
    <source>
        <dbReference type="ARBA" id="ARBA00023002"/>
    </source>
</evidence>
<dbReference type="PROSITE" id="PS00075">
    <property type="entry name" value="DHFR_1"/>
    <property type="match status" value="1"/>
</dbReference>
<evidence type="ECO:0000256" key="2">
    <source>
        <dbReference type="ARBA" id="ARBA00009539"/>
    </source>
</evidence>
<comment type="catalytic activity">
    <reaction evidence="8">
        <text>(6S)-5,6,7,8-tetrahydrofolate + NADP(+) = 7,8-dihydrofolate + NADPH + H(+)</text>
        <dbReference type="Rhea" id="RHEA:15009"/>
        <dbReference type="ChEBI" id="CHEBI:15378"/>
        <dbReference type="ChEBI" id="CHEBI:57451"/>
        <dbReference type="ChEBI" id="CHEBI:57453"/>
        <dbReference type="ChEBI" id="CHEBI:57783"/>
        <dbReference type="ChEBI" id="CHEBI:58349"/>
        <dbReference type="EC" id="1.5.1.3"/>
    </reaction>
</comment>
<dbReference type="InterPro" id="IPR024072">
    <property type="entry name" value="DHFR-like_dom_sf"/>
</dbReference>
<evidence type="ECO:0000313" key="12">
    <source>
        <dbReference type="Proteomes" id="UP000566995"/>
    </source>
</evidence>
<dbReference type="GO" id="GO:0006730">
    <property type="term" value="P:one-carbon metabolic process"/>
    <property type="evidence" value="ECO:0007669"/>
    <property type="project" value="UniProtKB-KW"/>
</dbReference>
<evidence type="ECO:0000256" key="8">
    <source>
        <dbReference type="PIRNR" id="PIRNR000194"/>
    </source>
</evidence>
<dbReference type="PIRSF" id="PIRSF000194">
    <property type="entry name" value="DHFR"/>
    <property type="match status" value="1"/>
</dbReference>
<keyword evidence="4 8" id="KW-0554">One-carbon metabolism</keyword>
<dbReference type="PROSITE" id="PS51330">
    <property type="entry name" value="DHFR_2"/>
    <property type="match status" value="1"/>
</dbReference>
<evidence type="ECO:0000256" key="7">
    <source>
        <dbReference type="ARBA" id="ARBA00025067"/>
    </source>
</evidence>
<comment type="caution">
    <text evidence="11">The sequence shown here is derived from an EMBL/GenBank/DDBJ whole genome shotgun (WGS) entry which is preliminary data.</text>
</comment>
<keyword evidence="6 8" id="KW-0560">Oxidoreductase</keyword>
<dbReference type="EC" id="1.5.1.3" evidence="3 8"/>
<protein>
    <recommendedName>
        <fullName evidence="3 8">Dihydrofolate reductase</fullName>
        <ecNumber evidence="3 8">1.5.1.3</ecNumber>
    </recommendedName>
</protein>
<evidence type="ECO:0000256" key="3">
    <source>
        <dbReference type="ARBA" id="ARBA00012856"/>
    </source>
</evidence>
<dbReference type="FunFam" id="3.40.430.10:FF:000001">
    <property type="entry name" value="Dihydrofolate reductase"/>
    <property type="match status" value="1"/>
</dbReference>
<evidence type="ECO:0000256" key="9">
    <source>
        <dbReference type="RuleBase" id="RU004474"/>
    </source>
</evidence>
<dbReference type="Proteomes" id="UP000566995">
    <property type="component" value="Unassembled WGS sequence"/>
</dbReference>
<keyword evidence="5 8" id="KW-0521">NADP</keyword>
<dbReference type="InterPro" id="IPR001796">
    <property type="entry name" value="DHFR_dom"/>
</dbReference>
<evidence type="ECO:0000256" key="4">
    <source>
        <dbReference type="ARBA" id="ARBA00022563"/>
    </source>
</evidence>
<evidence type="ECO:0000313" key="11">
    <source>
        <dbReference type="EMBL" id="MBB4862957.1"/>
    </source>
</evidence>
<dbReference type="CDD" id="cd00209">
    <property type="entry name" value="DHFR"/>
    <property type="match status" value="1"/>
</dbReference>